<dbReference type="PANTHER" id="PTHR12277">
    <property type="entry name" value="ALPHA/BETA HYDROLASE DOMAIN-CONTAINING PROTEIN"/>
    <property type="match status" value="1"/>
</dbReference>
<feature type="domain" description="Serine aminopeptidase S33" evidence="2">
    <location>
        <begin position="63"/>
        <end position="166"/>
    </location>
</feature>
<evidence type="ECO:0000313" key="3">
    <source>
        <dbReference type="EMBL" id="XBS22185.1"/>
    </source>
</evidence>
<evidence type="ECO:0000259" key="2">
    <source>
        <dbReference type="Pfam" id="PF12146"/>
    </source>
</evidence>
<gene>
    <name evidence="3" type="ORF">Q9L42_008680</name>
</gene>
<evidence type="ECO:0000256" key="1">
    <source>
        <dbReference type="SAM" id="Phobius"/>
    </source>
</evidence>
<keyword evidence="1" id="KW-1133">Transmembrane helix</keyword>
<dbReference type="Pfam" id="PF12146">
    <property type="entry name" value="Hydrolase_4"/>
    <property type="match status" value="1"/>
</dbReference>
<keyword evidence="3" id="KW-0378">Hydrolase</keyword>
<dbReference type="EMBL" id="CP157743">
    <property type="protein sequence ID" value="XBS22185.1"/>
    <property type="molecule type" value="Genomic_DNA"/>
</dbReference>
<proteinExistence type="predicted"/>
<dbReference type="PANTHER" id="PTHR12277:SF81">
    <property type="entry name" value="PROTEIN ABHD13"/>
    <property type="match status" value="1"/>
</dbReference>
<keyword evidence="1" id="KW-0812">Transmembrane</keyword>
<keyword evidence="4" id="KW-1185">Reference proteome</keyword>
<name>A0AAU7NZ10_9GAMM</name>
<accession>A0AAU7NZ10</accession>
<reference evidence="3 4" key="1">
    <citation type="journal article" date="2024" name="Microbiology">
        <title>Methylomarinum rosea sp. nov., a novel halophilic methanotrophic bacterium from the hypersaline Lake Elton.</title>
        <authorList>
            <person name="Suleimanov R.Z."/>
            <person name="Oshkin I.Y."/>
            <person name="Danilova O.V."/>
            <person name="Suzina N.E."/>
            <person name="Dedysh S.N."/>
        </authorList>
    </citation>
    <scope>NUCLEOTIDE SEQUENCE [LARGE SCALE GENOMIC DNA]</scope>
    <source>
        <strain evidence="3 4">Ch1-1</strain>
    </source>
</reference>
<sequence>MKPYKNIVAFIVINYLLFGIFLYCFQHAFLYYPTPLVKNHGLIETDFRINGDIIKTFVVNPGHDAAVLYFGGNAESVGYNAHYFKASLPERSVYLINYRGYGGSTGQPSEAALYSDALHIYDELARRHASIAVIGRSLGSAVATYLAAERNIEKLVLVTPFDSIEQVAQKKFPVYPISWILTDKYDSLARAARINADVLILVAGNDRIIRPCHSYHLIAAFPDPQVDVHVLSDSNHNSISRRGEYYRLIAEFLDKR</sequence>
<dbReference type="SUPFAM" id="SSF53474">
    <property type="entry name" value="alpha/beta-Hydrolases"/>
    <property type="match status" value="1"/>
</dbReference>
<dbReference type="RefSeq" id="WP_305908836.1">
    <property type="nucleotide sequence ID" value="NZ_CP157743.1"/>
</dbReference>
<dbReference type="Proteomes" id="UP001225378">
    <property type="component" value="Chromosome"/>
</dbReference>
<evidence type="ECO:0000313" key="4">
    <source>
        <dbReference type="Proteomes" id="UP001225378"/>
    </source>
</evidence>
<dbReference type="InterPro" id="IPR029058">
    <property type="entry name" value="AB_hydrolase_fold"/>
</dbReference>
<protein>
    <submittedName>
        <fullName evidence="3">Alpha/beta fold hydrolase</fullName>
    </submittedName>
</protein>
<dbReference type="InterPro" id="IPR022742">
    <property type="entry name" value="Hydrolase_4"/>
</dbReference>
<dbReference type="AlphaFoldDB" id="A0AAU7NZ10"/>
<feature type="transmembrane region" description="Helical" evidence="1">
    <location>
        <begin position="7"/>
        <end position="32"/>
    </location>
</feature>
<dbReference type="KEGG" id="mech:Q9L42_008680"/>
<dbReference type="GO" id="GO:0016787">
    <property type="term" value="F:hydrolase activity"/>
    <property type="evidence" value="ECO:0007669"/>
    <property type="project" value="UniProtKB-KW"/>
</dbReference>
<dbReference type="Gene3D" id="3.40.50.1820">
    <property type="entry name" value="alpha/beta hydrolase"/>
    <property type="match status" value="1"/>
</dbReference>
<keyword evidence="1" id="KW-0472">Membrane</keyword>
<organism evidence="3 4">
    <name type="scientific">Methylomarinum roseum</name>
    <dbReference type="NCBI Taxonomy" id="3067653"/>
    <lineage>
        <taxon>Bacteria</taxon>
        <taxon>Pseudomonadati</taxon>
        <taxon>Pseudomonadota</taxon>
        <taxon>Gammaproteobacteria</taxon>
        <taxon>Methylococcales</taxon>
        <taxon>Methylococcaceae</taxon>
        <taxon>Methylomarinum</taxon>
    </lineage>
</organism>